<dbReference type="RefSeq" id="XP_062757434.1">
    <property type="nucleotide sequence ID" value="XM_062897738.1"/>
</dbReference>
<gene>
    <name evidence="2" type="ORF">Triagg1_3445</name>
</gene>
<evidence type="ECO:0000313" key="3">
    <source>
        <dbReference type="Proteomes" id="UP001273209"/>
    </source>
</evidence>
<sequence length="164" mass="18410">MLQTPPGARQKKETRANAVGGLFCMHPARPPFRVQRALFLFFFLDSIPSTLSSYWPHLARGYDGYNPTCPPFLSLQTLSKPRPRQSPSLESSIQSIRPLSSTSQHRTVNHWTCRARGVPVHILAPPLNPPGPPALRFRIFSIHGKAQTPNANAWIAARRPCRLR</sequence>
<organism evidence="2 3">
    <name type="scientific">Trichoderma aggressivum f. europaeum</name>
    <dbReference type="NCBI Taxonomy" id="173218"/>
    <lineage>
        <taxon>Eukaryota</taxon>
        <taxon>Fungi</taxon>
        <taxon>Dikarya</taxon>
        <taxon>Ascomycota</taxon>
        <taxon>Pezizomycotina</taxon>
        <taxon>Sordariomycetes</taxon>
        <taxon>Hypocreomycetidae</taxon>
        <taxon>Hypocreales</taxon>
        <taxon>Hypocreaceae</taxon>
        <taxon>Trichoderma</taxon>
    </lineage>
</organism>
<accession>A0AAE1IIA3</accession>
<keyword evidence="3" id="KW-1185">Reference proteome</keyword>
<dbReference type="EMBL" id="JAWRVG010000010">
    <property type="protein sequence ID" value="KAK4077751.1"/>
    <property type="molecule type" value="Genomic_DNA"/>
</dbReference>
<name>A0AAE1IIA3_9HYPO</name>
<dbReference type="AlphaFoldDB" id="A0AAE1IIA3"/>
<evidence type="ECO:0000313" key="2">
    <source>
        <dbReference type="EMBL" id="KAK4077751.1"/>
    </source>
</evidence>
<reference evidence="2" key="1">
    <citation type="submission" date="2023-11" db="EMBL/GenBank/DDBJ databases">
        <title>The genome sequences of three competitors of mushroom-forming fungi.</title>
        <authorList>
            <person name="Beijen E."/>
            <person name="Ohm R.A."/>
        </authorList>
    </citation>
    <scope>NUCLEOTIDE SEQUENCE</scope>
    <source>
        <strain evidence="2">CBS 100526</strain>
    </source>
</reference>
<dbReference type="GeneID" id="87917643"/>
<protein>
    <submittedName>
        <fullName evidence="2">Uncharacterized protein</fullName>
    </submittedName>
</protein>
<feature type="region of interest" description="Disordered" evidence="1">
    <location>
        <begin position="77"/>
        <end position="103"/>
    </location>
</feature>
<dbReference type="Proteomes" id="UP001273209">
    <property type="component" value="Unassembled WGS sequence"/>
</dbReference>
<proteinExistence type="predicted"/>
<evidence type="ECO:0000256" key="1">
    <source>
        <dbReference type="SAM" id="MobiDB-lite"/>
    </source>
</evidence>
<comment type="caution">
    <text evidence="2">The sequence shown here is derived from an EMBL/GenBank/DDBJ whole genome shotgun (WGS) entry which is preliminary data.</text>
</comment>